<dbReference type="PANTHER" id="PTHR46401:SF2">
    <property type="entry name" value="GLYCOSYLTRANSFERASE WBBK-RELATED"/>
    <property type="match status" value="1"/>
</dbReference>
<gene>
    <name evidence="3" type="ORF">HMPREF3200_00965</name>
</gene>
<name>A0A133KER3_9FIRM</name>
<dbReference type="GO" id="GO:0009103">
    <property type="term" value="P:lipopolysaccharide biosynthetic process"/>
    <property type="evidence" value="ECO:0007669"/>
    <property type="project" value="TreeGrafter"/>
</dbReference>
<comment type="caution">
    <text evidence="3">The sequence shown here is derived from an EMBL/GenBank/DDBJ whole genome shotgun (WGS) entry which is preliminary data.</text>
</comment>
<evidence type="ECO:0000256" key="1">
    <source>
        <dbReference type="ARBA" id="ARBA00022679"/>
    </source>
</evidence>
<dbReference type="Gene3D" id="3.40.50.2000">
    <property type="entry name" value="Glycogen Phosphorylase B"/>
    <property type="match status" value="2"/>
</dbReference>
<keyword evidence="1 3" id="KW-0808">Transferase</keyword>
<dbReference type="SUPFAM" id="SSF53756">
    <property type="entry name" value="UDP-Glycosyltransferase/glycogen phosphorylase"/>
    <property type="match status" value="1"/>
</dbReference>
<dbReference type="OrthoDB" id="6713581at2"/>
<protein>
    <submittedName>
        <fullName evidence="3">Glycosyltransferase, group 1 family protein</fullName>
    </submittedName>
</protein>
<accession>A0A133KER3</accession>
<dbReference type="PANTHER" id="PTHR46401">
    <property type="entry name" value="GLYCOSYLTRANSFERASE WBBK-RELATED"/>
    <property type="match status" value="1"/>
</dbReference>
<organism evidence="3 4">
    <name type="scientific">Anaerococcus tetradius</name>
    <dbReference type="NCBI Taxonomy" id="33036"/>
    <lineage>
        <taxon>Bacteria</taxon>
        <taxon>Bacillati</taxon>
        <taxon>Bacillota</taxon>
        <taxon>Tissierellia</taxon>
        <taxon>Tissierellales</taxon>
        <taxon>Peptoniphilaceae</taxon>
        <taxon>Anaerococcus</taxon>
    </lineage>
</organism>
<feature type="domain" description="Glycosyl transferase family 1" evidence="2">
    <location>
        <begin position="213"/>
        <end position="329"/>
    </location>
</feature>
<evidence type="ECO:0000313" key="3">
    <source>
        <dbReference type="EMBL" id="KWZ78069.1"/>
    </source>
</evidence>
<proteinExistence type="predicted"/>
<keyword evidence="4" id="KW-1185">Reference proteome</keyword>
<dbReference type="RefSeq" id="WP_060929366.1">
    <property type="nucleotide sequence ID" value="NZ_KQ955275.1"/>
</dbReference>
<dbReference type="InterPro" id="IPR001296">
    <property type="entry name" value="Glyco_trans_1"/>
</dbReference>
<dbReference type="Pfam" id="PF00534">
    <property type="entry name" value="Glycos_transf_1"/>
    <property type="match status" value="1"/>
</dbReference>
<dbReference type="EMBL" id="LRPM01000034">
    <property type="protein sequence ID" value="KWZ78069.1"/>
    <property type="molecule type" value="Genomic_DNA"/>
</dbReference>
<dbReference type="GO" id="GO:0016757">
    <property type="term" value="F:glycosyltransferase activity"/>
    <property type="evidence" value="ECO:0007669"/>
    <property type="project" value="TreeGrafter"/>
</dbReference>
<dbReference type="AlphaFoldDB" id="A0A133KER3"/>
<reference evidence="4" key="1">
    <citation type="submission" date="2016-01" db="EMBL/GenBank/DDBJ databases">
        <authorList>
            <person name="Mitreva M."/>
            <person name="Pepin K.H."/>
            <person name="Mihindukulasuriya K.A."/>
            <person name="Fulton R."/>
            <person name="Fronick C."/>
            <person name="O'Laughlin M."/>
            <person name="Miner T."/>
            <person name="Herter B."/>
            <person name="Rosa B.A."/>
            <person name="Cordes M."/>
            <person name="Tomlinson C."/>
            <person name="Wollam A."/>
            <person name="Palsikar V.B."/>
            <person name="Mardis E.R."/>
            <person name="Wilson R.K."/>
        </authorList>
    </citation>
    <scope>NUCLEOTIDE SEQUENCE [LARGE SCALE GENOMIC DNA]</scope>
    <source>
        <strain evidence="4">MJR8151</strain>
    </source>
</reference>
<sequence>MKILILSQGYPNNNGDVSLMYIHTRNIEYIKNGLSVDVLNFETEKCYKKDGINVISERYYKENNKNYDLLIVHAANIKNHYRFLQKYEYRFRKIMFFYHGHEVLRLTKDYPKPYKFKRDNNFIVKKIINIYDSIKLLIWRNYLPKIAYKSYFIFVSEWMKNEFYVNTKIDNKNIKAKSTVIYNCVGSEFENGIYNVNSEKKYDFITIRSNFDGSKYCIDIVNKLAKNTPEAKFLLVGNGDFFNNYHKSENIEVLNKNLTHEEIVRYLDNSKFALMPTRYDAQGLMMCEMTAYGIPTITSNIDISNEIFRNTSNVFFIDNDKTSNLNKFLNLRCSHTKNERFFKKNTVYKEIDLIKSICN</sequence>
<evidence type="ECO:0000313" key="4">
    <source>
        <dbReference type="Proteomes" id="UP000070383"/>
    </source>
</evidence>
<dbReference type="STRING" id="33036.HMPREF3200_00965"/>
<dbReference type="PATRIC" id="fig|33036.3.peg.957"/>
<dbReference type="Proteomes" id="UP000070383">
    <property type="component" value="Unassembled WGS sequence"/>
</dbReference>
<evidence type="ECO:0000259" key="2">
    <source>
        <dbReference type="Pfam" id="PF00534"/>
    </source>
</evidence>
<dbReference type="CDD" id="cd03801">
    <property type="entry name" value="GT4_PimA-like"/>
    <property type="match status" value="1"/>
</dbReference>